<gene>
    <name evidence="3" type="ORF">NIE36_36265</name>
    <name evidence="2" type="ORF">OSB80_36350</name>
</gene>
<feature type="compositionally biased region" description="Basic and acidic residues" evidence="1">
    <location>
        <begin position="285"/>
        <end position="303"/>
    </location>
</feature>
<dbReference type="RefSeq" id="WP_266261276.1">
    <property type="nucleotide sequence ID" value="NZ_JAMXWF010000045.1"/>
</dbReference>
<accession>A0AAP5BL60</accession>
<protein>
    <submittedName>
        <fullName evidence="3">Uncharacterized protein</fullName>
    </submittedName>
</protein>
<reference evidence="3" key="1">
    <citation type="submission" date="2022-06" db="EMBL/GenBank/DDBJ databases">
        <title>PHB producers.</title>
        <authorList>
            <person name="Besaury L."/>
        </authorList>
    </citation>
    <scope>NUCLEOTIDE SEQUENCE</scope>
    <source>
        <strain evidence="3 4">SEWS6</strain>
    </source>
</reference>
<keyword evidence="4" id="KW-1185">Reference proteome</keyword>
<dbReference type="Proteomes" id="UP001209412">
    <property type="component" value="Unassembled WGS sequence"/>
</dbReference>
<dbReference type="EMBL" id="JAPKHW010000045">
    <property type="protein sequence ID" value="MCX4150772.1"/>
    <property type="molecule type" value="Genomic_DNA"/>
</dbReference>
<comment type="caution">
    <text evidence="3">The sequence shown here is derived from an EMBL/GenBank/DDBJ whole genome shotgun (WGS) entry which is preliminary data.</text>
</comment>
<organism evidence="3 5">
    <name type="scientific">Paraburkholderia madseniana</name>
    <dbReference type="NCBI Taxonomy" id="2599607"/>
    <lineage>
        <taxon>Bacteria</taxon>
        <taxon>Pseudomonadati</taxon>
        <taxon>Pseudomonadota</taxon>
        <taxon>Betaproteobacteria</taxon>
        <taxon>Burkholderiales</taxon>
        <taxon>Burkholderiaceae</taxon>
        <taxon>Paraburkholderia</taxon>
    </lineage>
</organism>
<feature type="region of interest" description="Disordered" evidence="1">
    <location>
        <begin position="285"/>
        <end position="320"/>
    </location>
</feature>
<evidence type="ECO:0000256" key="1">
    <source>
        <dbReference type="SAM" id="MobiDB-lite"/>
    </source>
</evidence>
<name>A0AAP5BL60_9BURK</name>
<evidence type="ECO:0000313" key="3">
    <source>
        <dbReference type="EMBL" id="MDQ6412587.1"/>
    </source>
</evidence>
<dbReference type="EMBL" id="JAMXWF010000045">
    <property type="protein sequence ID" value="MDQ6412587.1"/>
    <property type="molecule type" value="Genomic_DNA"/>
</dbReference>
<evidence type="ECO:0000313" key="4">
    <source>
        <dbReference type="Proteomes" id="UP001209412"/>
    </source>
</evidence>
<evidence type="ECO:0000313" key="5">
    <source>
        <dbReference type="Proteomes" id="UP001242288"/>
    </source>
</evidence>
<dbReference type="AlphaFoldDB" id="A0AAP5BL60"/>
<dbReference type="Proteomes" id="UP001242288">
    <property type="component" value="Unassembled WGS sequence"/>
</dbReference>
<sequence length="320" mass="35641">MKPRRTGLAPTGDPGKHASQQRAKRDNDEWEPGGRLAGEQAARRPAEARLREEIKRECERQRVALLGKEAADVQVRLLGDILGELICQNEFVTLLRAAGFPNVPRPVHQQLRTQACGIRADPIPAASSSDTDRRGSGVAKDMENATILTSEKLCARTLQALSRMTASRRLVVSSLMRAVDNYTGDFAHALLAATSEDQRATLLRPPRYDRDRTRSFARIEKRLIGFQQRNQVLSAGHNSNLIYLAVCCACVRSWMHCSDVVAWLDARYPRQAAALTLVATEANRAKEPKRPMKLPYTRDRIAGSERQTSGKQQRGRARAP</sequence>
<proteinExistence type="predicted"/>
<feature type="region of interest" description="Disordered" evidence="1">
    <location>
        <begin position="1"/>
        <end position="44"/>
    </location>
</feature>
<evidence type="ECO:0000313" key="2">
    <source>
        <dbReference type="EMBL" id="MCX4150772.1"/>
    </source>
</evidence>